<reference evidence="10 11" key="1">
    <citation type="submission" date="2022-04" db="EMBL/GenBank/DDBJ databases">
        <title>Positive selection, recombination, and allopatry shape intraspecific diversity of widespread and dominant cyanobacteria.</title>
        <authorList>
            <person name="Wei J."/>
            <person name="Shu W."/>
            <person name="Hu C."/>
        </authorList>
    </citation>
    <scope>NUCLEOTIDE SEQUENCE [LARGE SCALE GENOMIC DNA]</scope>
    <source>
        <strain evidence="10 11">GB2-A5</strain>
    </source>
</reference>
<evidence type="ECO:0000256" key="7">
    <source>
        <dbReference type="ARBA" id="ARBA00047837"/>
    </source>
</evidence>
<evidence type="ECO:0000256" key="8">
    <source>
        <dbReference type="NCBIfam" id="TIGR02028"/>
    </source>
</evidence>
<name>A0ABV0JVX3_9CYAN</name>
<dbReference type="InterPro" id="IPR002938">
    <property type="entry name" value="FAD-bd"/>
</dbReference>
<keyword evidence="2" id="KW-0602">Photosynthesis</keyword>
<dbReference type="Proteomes" id="UP001442494">
    <property type="component" value="Unassembled WGS sequence"/>
</dbReference>
<feature type="domain" description="FAD-binding" evidence="9">
    <location>
        <begin position="4"/>
        <end position="35"/>
    </location>
</feature>
<keyword evidence="5" id="KW-0149">Chlorophyll biosynthesis</keyword>
<dbReference type="PANTHER" id="PTHR42685">
    <property type="entry name" value="GERANYLGERANYL DIPHOSPHATE REDUCTASE"/>
    <property type="match status" value="1"/>
</dbReference>
<protein>
    <recommendedName>
        <fullName evidence="8">Geranylgeranyl reductase</fullName>
    </recommendedName>
</protein>
<dbReference type="SUPFAM" id="SSF51905">
    <property type="entry name" value="FAD/NAD(P)-binding domain"/>
    <property type="match status" value="1"/>
</dbReference>
<evidence type="ECO:0000259" key="9">
    <source>
        <dbReference type="Pfam" id="PF01494"/>
    </source>
</evidence>
<evidence type="ECO:0000313" key="10">
    <source>
        <dbReference type="EMBL" id="MEP0867518.1"/>
    </source>
</evidence>
<keyword evidence="3" id="KW-0521">NADP</keyword>
<evidence type="ECO:0000256" key="3">
    <source>
        <dbReference type="ARBA" id="ARBA00022857"/>
    </source>
</evidence>
<organism evidence="10 11">
    <name type="scientific">Funiculus sociatus GB2-A5</name>
    <dbReference type="NCBI Taxonomy" id="2933946"/>
    <lineage>
        <taxon>Bacteria</taxon>
        <taxon>Bacillati</taxon>
        <taxon>Cyanobacteriota</taxon>
        <taxon>Cyanophyceae</taxon>
        <taxon>Coleofasciculales</taxon>
        <taxon>Coleofasciculaceae</taxon>
        <taxon>Funiculus</taxon>
    </lineage>
</organism>
<keyword evidence="4" id="KW-0560">Oxidoreductase</keyword>
<evidence type="ECO:0000256" key="1">
    <source>
        <dbReference type="ARBA" id="ARBA00006632"/>
    </source>
</evidence>
<dbReference type="InterPro" id="IPR011774">
    <property type="entry name" value="Geranylgeranyl_Rdtase_pln/cyn"/>
</dbReference>
<dbReference type="PRINTS" id="PR00420">
    <property type="entry name" value="RNGMNOXGNASE"/>
</dbReference>
<sequence length="406" mass="44550">MTLRVAVVGSGPAGSSAAETLAKAGIETYLFERKLDNAKPCGGAIPLCMVSEFDLPPEIIDRRVRKMKMISPSNVEVDINIQKEDEYIGMCRREVLDGFLRDRAAKLGANLINGTVYKLDIPTNNTDPYTLHYADHSDGSAEGVMKTLKVDLVIGADGANSRVAKAIDAGDYNYAIAFQERIRLPDDKMAYYNDLAEMYVGNDVSTDFYAWVFPKYDHVAVGTGTMKVNKADIKNLQAGIRARAARKLAGGEIIKVEAHPIPEHPRPRRVVGRVALVGDAAGTVTKSSGEGIYFAAKSARMCAEAIVEFSNGGQRIPSEADLKVYLKRWDKKYGLTYKVLDILQTVFYRSDATREAFVEMCADKDVQKLTFDSYLYKTVVPANPLIQMKITAKTIGSLLRGSALAP</sequence>
<dbReference type="InterPro" id="IPR010253">
    <property type="entry name" value="BchP_ChlP_pln/prok"/>
</dbReference>
<gene>
    <name evidence="10" type="primary">chlP</name>
    <name evidence="10" type="ORF">NDI37_24000</name>
</gene>
<dbReference type="InterPro" id="IPR011777">
    <property type="entry name" value="Geranylgeranyl_Rdtase_fam"/>
</dbReference>
<dbReference type="Gene3D" id="3.50.50.60">
    <property type="entry name" value="FAD/NAD(P)-binding domain"/>
    <property type="match status" value="1"/>
</dbReference>
<evidence type="ECO:0000256" key="4">
    <source>
        <dbReference type="ARBA" id="ARBA00023002"/>
    </source>
</evidence>
<comment type="catalytic activity">
    <reaction evidence="7">
        <text>phytyl diphosphate + 3 NADP(+) = geranylgeranyl diphosphate + 3 NADPH + 3 H(+)</text>
        <dbReference type="Rhea" id="RHEA:26229"/>
        <dbReference type="ChEBI" id="CHEBI:15378"/>
        <dbReference type="ChEBI" id="CHEBI:57533"/>
        <dbReference type="ChEBI" id="CHEBI:57783"/>
        <dbReference type="ChEBI" id="CHEBI:58349"/>
        <dbReference type="ChEBI" id="CHEBI:75434"/>
        <dbReference type="EC" id="1.3.1.83"/>
    </reaction>
</comment>
<comment type="pathway">
    <text evidence="6">Porphyrin-containing compound metabolism.</text>
</comment>
<dbReference type="NCBIfam" id="TIGR02023">
    <property type="entry name" value="BchP-ChlP"/>
    <property type="match status" value="1"/>
</dbReference>
<comment type="caution">
    <text evidence="10">The sequence shown here is derived from an EMBL/GenBank/DDBJ whole genome shotgun (WGS) entry which is preliminary data.</text>
</comment>
<dbReference type="PANTHER" id="PTHR42685:SF4">
    <property type="entry name" value="GERANYLGERANYL DIPHOSPHATE REDUCTASE, CHLOROPLASTIC"/>
    <property type="match status" value="1"/>
</dbReference>
<comment type="similarity">
    <text evidence="1">Belongs to the geranylgeranyl reductase family. ChlP subfamily.</text>
</comment>
<evidence type="ECO:0000256" key="6">
    <source>
        <dbReference type="ARBA" id="ARBA00023444"/>
    </source>
</evidence>
<evidence type="ECO:0000313" key="11">
    <source>
        <dbReference type="Proteomes" id="UP001442494"/>
    </source>
</evidence>
<dbReference type="NCBIfam" id="TIGR02028">
    <property type="entry name" value="ChlP"/>
    <property type="match status" value="1"/>
</dbReference>
<dbReference type="InterPro" id="IPR050407">
    <property type="entry name" value="Geranylgeranyl_reductase"/>
</dbReference>
<dbReference type="NCBIfam" id="TIGR02032">
    <property type="entry name" value="GG-red-SF"/>
    <property type="match status" value="1"/>
</dbReference>
<dbReference type="Pfam" id="PF01494">
    <property type="entry name" value="FAD_binding_3"/>
    <property type="match status" value="2"/>
</dbReference>
<dbReference type="EMBL" id="JAMPKK010000074">
    <property type="protein sequence ID" value="MEP0867518.1"/>
    <property type="molecule type" value="Genomic_DNA"/>
</dbReference>
<dbReference type="RefSeq" id="WP_190425430.1">
    <property type="nucleotide sequence ID" value="NZ_JAMPKK010000074.1"/>
</dbReference>
<accession>A0ABV0JVX3</accession>
<keyword evidence="11" id="KW-1185">Reference proteome</keyword>
<feature type="domain" description="FAD-binding" evidence="9">
    <location>
        <begin position="75"/>
        <end position="312"/>
    </location>
</feature>
<proteinExistence type="inferred from homology"/>
<evidence type="ECO:0000256" key="5">
    <source>
        <dbReference type="ARBA" id="ARBA00023171"/>
    </source>
</evidence>
<evidence type="ECO:0000256" key="2">
    <source>
        <dbReference type="ARBA" id="ARBA00022531"/>
    </source>
</evidence>
<dbReference type="InterPro" id="IPR036188">
    <property type="entry name" value="FAD/NAD-bd_sf"/>
</dbReference>